<dbReference type="AlphaFoldDB" id="A0A382Q694"/>
<proteinExistence type="predicted"/>
<protein>
    <recommendedName>
        <fullName evidence="2">Fibronectin type-III domain-containing protein</fullName>
    </recommendedName>
</protein>
<name>A0A382Q694_9ZZZZ</name>
<dbReference type="PANTHER" id="PTHR16897">
    <property type="entry name" value="OS10G0105400 PROTEIN"/>
    <property type="match status" value="1"/>
</dbReference>
<dbReference type="EMBL" id="UINC01111633">
    <property type="protein sequence ID" value="SVC79992.1"/>
    <property type="molecule type" value="Genomic_DNA"/>
</dbReference>
<reference evidence="1" key="1">
    <citation type="submission" date="2018-05" db="EMBL/GenBank/DDBJ databases">
        <authorList>
            <person name="Lanie J.A."/>
            <person name="Ng W.-L."/>
            <person name="Kazmierczak K.M."/>
            <person name="Andrzejewski T.M."/>
            <person name="Davidsen T.M."/>
            <person name="Wayne K.J."/>
            <person name="Tettelin H."/>
            <person name="Glass J.I."/>
            <person name="Rusch D."/>
            <person name="Podicherti R."/>
            <person name="Tsui H.-C.T."/>
            <person name="Winkler M.E."/>
        </authorList>
    </citation>
    <scope>NUCLEOTIDE SEQUENCE</scope>
</reference>
<dbReference type="SUPFAM" id="SSF49265">
    <property type="entry name" value="Fibronectin type III"/>
    <property type="match status" value="1"/>
</dbReference>
<dbReference type="InterPro" id="IPR013783">
    <property type="entry name" value="Ig-like_fold"/>
</dbReference>
<evidence type="ECO:0000313" key="1">
    <source>
        <dbReference type="EMBL" id="SVC79992.1"/>
    </source>
</evidence>
<gene>
    <name evidence="1" type="ORF">METZ01_LOCUS332846</name>
</gene>
<sequence>NVSTIVTSDGITIDTDVPTISSVIEGSPTADIDYQNSDTTLIIVWTGSDTASGIAQYEYALGTAAAASNTVAWTNAGTSTADTLTGLSLTEDSTYYLSARATDVAENLSVVASGDGITIDLTAPVGTIVNDGTGDDIAYTGSDSTLSAVWPAFTETVSGISKYEYAIGTSSGGTAVVDWTNNTTDTSVTKAGLMLSNGTVYYISVKATDNAENESTTITSNGVIVDTDGPIAGTVLDGLGTDIDWTNSTSVLTATWSGFSDTLSGIQKYEYAIGTSSGGTAVVDWTNNTTDTSVTKTGLTLTNGTTYYLSVRAADNVGNVSTIVTSDGITIDTDVP</sequence>
<evidence type="ECO:0008006" key="2">
    <source>
        <dbReference type="Google" id="ProtNLM"/>
    </source>
</evidence>
<accession>A0A382Q694</accession>
<organism evidence="1">
    <name type="scientific">marine metagenome</name>
    <dbReference type="NCBI Taxonomy" id="408172"/>
    <lineage>
        <taxon>unclassified sequences</taxon>
        <taxon>metagenomes</taxon>
        <taxon>ecological metagenomes</taxon>
    </lineage>
</organism>
<dbReference type="Gene3D" id="2.60.40.10">
    <property type="entry name" value="Immunoglobulins"/>
    <property type="match status" value="2"/>
</dbReference>
<dbReference type="InterPro" id="IPR036116">
    <property type="entry name" value="FN3_sf"/>
</dbReference>
<feature type="non-terminal residue" evidence="1">
    <location>
        <position position="1"/>
    </location>
</feature>
<feature type="non-terminal residue" evidence="1">
    <location>
        <position position="336"/>
    </location>
</feature>
<dbReference type="PANTHER" id="PTHR16897:SF2">
    <property type="entry name" value="OS03G0226600 PROTEIN"/>
    <property type="match status" value="1"/>
</dbReference>